<name>A0AAX6NCN3_PRIAR</name>
<evidence type="ECO:0000313" key="1">
    <source>
        <dbReference type="EMBL" id="MDU9693622.1"/>
    </source>
</evidence>
<accession>A0AAX6NCN3</accession>
<protein>
    <submittedName>
        <fullName evidence="1">Uncharacterized protein</fullName>
    </submittedName>
</protein>
<proteinExistence type="predicted"/>
<reference evidence="1" key="1">
    <citation type="journal article" date="2022" name="J Environ Chem Eng">
        <title>Biodegradation of petroleum oil using a constructed nonpathogenic and heavy metal-tolerant bacterial consortium isolated from marine sponges.</title>
        <authorList>
            <person name="Dechsakulwatana C."/>
            <person name="Rungsihiranrut A."/>
            <person name="Muangchinda C."/>
            <person name="Ningthoujam R."/>
            <person name="Klankeo P."/>
            <person name="Pinyakong O."/>
        </authorList>
    </citation>
    <scope>NUCLEOTIDE SEQUENCE</scope>
    <source>
        <strain evidence="1">TL01-2</strain>
    </source>
</reference>
<evidence type="ECO:0000313" key="2">
    <source>
        <dbReference type="Proteomes" id="UP001269400"/>
    </source>
</evidence>
<dbReference type="AlphaFoldDB" id="A0AAX6NCN3"/>
<dbReference type="Proteomes" id="UP001269400">
    <property type="component" value="Unassembled WGS sequence"/>
</dbReference>
<comment type="caution">
    <text evidence="1">The sequence shown here is derived from an EMBL/GenBank/DDBJ whole genome shotgun (WGS) entry which is preliminary data.</text>
</comment>
<gene>
    <name evidence="1" type="ORF">O0Q50_20825</name>
</gene>
<organism evidence="1 2">
    <name type="scientific">Priestia aryabhattai</name>
    <name type="common">Bacillus aryabhattai</name>
    <dbReference type="NCBI Taxonomy" id="412384"/>
    <lineage>
        <taxon>Bacteria</taxon>
        <taxon>Bacillati</taxon>
        <taxon>Bacillota</taxon>
        <taxon>Bacilli</taxon>
        <taxon>Bacillales</taxon>
        <taxon>Bacillaceae</taxon>
        <taxon>Priestia</taxon>
    </lineage>
</organism>
<dbReference type="RefSeq" id="WP_316910847.1">
    <property type="nucleotide sequence ID" value="NZ_JAPTGD010000002.1"/>
</dbReference>
<reference evidence="1" key="2">
    <citation type="submission" date="2022-12" db="EMBL/GenBank/DDBJ databases">
        <authorList>
            <person name="Dechsakulwatana C."/>
            <person name="Rungsihiranrut A."/>
            <person name="Muangchinda C."/>
            <person name="Ningthoujam R."/>
            <person name="Klankeo P."/>
            <person name="Pinyakong O."/>
        </authorList>
    </citation>
    <scope>NUCLEOTIDE SEQUENCE</scope>
    <source>
        <strain evidence="1">TL01-2</strain>
    </source>
</reference>
<dbReference type="EMBL" id="JAPTGD010000002">
    <property type="protein sequence ID" value="MDU9693622.1"/>
    <property type="molecule type" value="Genomic_DNA"/>
</dbReference>
<sequence length="127" mass="14794">MKATFDINRVLLLDTTFEPRMLEEGQAVIGAIEGESVFMVKITSEQMDNIRLQAKAESQLGSYEYTKKAYVEFKEMQKAMRKTERQLLKKLQSLCPHNNTYKVEDNEFLNFDEDPYHKCKDCGSILK</sequence>